<evidence type="ECO:0000256" key="1">
    <source>
        <dbReference type="SAM" id="SignalP"/>
    </source>
</evidence>
<gene>
    <name evidence="2" type="ORF">EIN_355600</name>
</gene>
<sequence>MKHLFFGVILVLAAADIICQPISSQCTDDNIENIENCDILYISYNFTLTKECADAFKNFPHIEIDGNYKIYLDNNLNYSNGISFLINSKTLLEGLESFSNYPISLSEGSSVEIYNDFLIQEISFSDGSIFVFGNLKVTKSLTILRRGKLVISGDIFIEENAIFKCEMCEVKCTNLYLNKNTTFLANSKSVLYINTISTEKNTQIILSSISLQFENIKINKNSTLTLDEVQFLNTTREKSFTISESTLIFSRENVLNNLIIKTTNQSEVIFNKICTFKSLEVLDSNVIIKASSVLNVENTMSSGDSIFTLFDKFRLHSNMIQMRNNSQFKIDANEGSITFNVFNFFDVAKLNIFNSNLNDKNNKNVVLDGVIVLCNTSEFEIHQGTSVTALNRITLSDYSLFIIAGYFHSTDEILTKEKGLIFNNNSSLLIYDHAKIESISFITLYDYSKATFKDSVYLEAAKFTCYNSSQMYFEKNSDIQLNTMLTYYNNSISKYSDNVTIFIDLPQVYPNLFYTYCLLSFNNYSSVEFSSSVFLTINSCIEFWNSSRGIFPSGSHYEIYNSLFFFNSNSEHNTHIEIENGAVFFIYSKHLNKTYCKTLTNWDYEQSRQCYSLIIFSQIQLFIYNADIYKKTIFTLLNGSFSFALKLLISSENCFDFMSINYKILPFEYLTNFLIVSNGRLIRYCPDKYATLIQNQNNFVKNKDEILFGEFETAKNSFKNNFKNISQIVPRILEKQETLKGVIFPTEVYCHINDSNFNNSFKFNNLYTSFTHPHCPYPSNETHPMLVISEVKNISIGSDIEEVYIDFKQDFLVDIVVDKCKNKNLLKEQIPYCTNYIAKSVIVSRSEITFTVNCKDTQTKFTNKVVNFVCFETNDMDI</sequence>
<keyword evidence="3" id="KW-1185">Reference proteome</keyword>
<dbReference type="EMBL" id="KB206358">
    <property type="protein sequence ID" value="ELP92539.1"/>
    <property type="molecule type" value="Genomic_DNA"/>
</dbReference>
<accession>L7FNT1</accession>
<dbReference type="RefSeq" id="XP_004259310.1">
    <property type="nucleotide sequence ID" value="XM_004259262.1"/>
</dbReference>
<dbReference type="GeneID" id="14891528"/>
<evidence type="ECO:0000313" key="2">
    <source>
        <dbReference type="EMBL" id="ELP92539.1"/>
    </source>
</evidence>
<dbReference type="AlphaFoldDB" id="L7FNT1"/>
<evidence type="ECO:0000313" key="3">
    <source>
        <dbReference type="Proteomes" id="UP000014680"/>
    </source>
</evidence>
<feature type="chain" id="PRO_5003973804" evidence="1">
    <location>
        <begin position="20"/>
        <end position="878"/>
    </location>
</feature>
<dbReference type="Proteomes" id="UP000014680">
    <property type="component" value="Unassembled WGS sequence"/>
</dbReference>
<proteinExistence type="predicted"/>
<feature type="signal peptide" evidence="1">
    <location>
        <begin position="1"/>
        <end position="19"/>
    </location>
</feature>
<name>L7FNT1_ENTIV</name>
<reference evidence="2 3" key="1">
    <citation type="submission" date="2012-10" db="EMBL/GenBank/DDBJ databases">
        <authorList>
            <person name="Zafar N."/>
            <person name="Inman J."/>
            <person name="Hall N."/>
            <person name="Lorenzi H."/>
            <person name="Caler E."/>
        </authorList>
    </citation>
    <scope>NUCLEOTIDE SEQUENCE [LARGE SCALE GENOMIC DNA]</scope>
    <source>
        <strain evidence="2 3">IP1</strain>
    </source>
</reference>
<keyword evidence="1" id="KW-0732">Signal</keyword>
<protein>
    <submittedName>
        <fullName evidence="2">Uncharacterized protein</fullName>
    </submittedName>
</protein>
<dbReference type="VEuPathDB" id="AmoebaDB:EIN_355600"/>
<dbReference type="KEGG" id="eiv:EIN_355600"/>
<organism evidence="2 3">
    <name type="scientific">Entamoeba invadens IP1</name>
    <dbReference type="NCBI Taxonomy" id="370355"/>
    <lineage>
        <taxon>Eukaryota</taxon>
        <taxon>Amoebozoa</taxon>
        <taxon>Evosea</taxon>
        <taxon>Archamoebae</taxon>
        <taxon>Mastigamoebida</taxon>
        <taxon>Entamoebidae</taxon>
        <taxon>Entamoeba</taxon>
    </lineage>
</organism>